<dbReference type="PANTHER" id="PTHR12755:SF3">
    <property type="entry name" value="POLYNUCLEOTIDE 5'-HYDROXYL-KINASE NOL9"/>
    <property type="match status" value="1"/>
</dbReference>
<gene>
    <name evidence="14" type="ORF">B0I35DRAFT_425389</name>
</gene>
<keyword evidence="8" id="KW-0547">Nucleotide-binding</keyword>
<evidence type="ECO:0000256" key="7">
    <source>
        <dbReference type="ARBA" id="ARBA00022679"/>
    </source>
</evidence>
<proteinExistence type="inferred from homology"/>
<comment type="similarity">
    <text evidence="3">Belongs to the Clp1 family. NOL9/GRC3 subfamily.</text>
</comment>
<reference evidence="14" key="1">
    <citation type="journal article" date="2021" name="Nat. Commun.">
        <title>Genetic determinants of endophytism in the Arabidopsis root mycobiome.</title>
        <authorList>
            <person name="Mesny F."/>
            <person name="Miyauchi S."/>
            <person name="Thiergart T."/>
            <person name="Pickel B."/>
            <person name="Atanasova L."/>
            <person name="Karlsson M."/>
            <person name="Huettel B."/>
            <person name="Barry K.W."/>
            <person name="Haridas S."/>
            <person name="Chen C."/>
            <person name="Bauer D."/>
            <person name="Andreopoulos W."/>
            <person name="Pangilinan J."/>
            <person name="LaButti K."/>
            <person name="Riley R."/>
            <person name="Lipzen A."/>
            <person name="Clum A."/>
            <person name="Drula E."/>
            <person name="Henrissat B."/>
            <person name="Kohler A."/>
            <person name="Grigoriev I.V."/>
            <person name="Martin F.M."/>
            <person name="Hacquard S."/>
        </authorList>
    </citation>
    <scope>NUCLEOTIDE SEQUENCE</scope>
    <source>
        <strain evidence="14">MPI-CAGE-CH-0235</strain>
    </source>
</reference>
<feature type="compositionally biased region" description="Polar residues" evidence="12">
    <location>
        <begin position="671"/>
        <end position="682"/>
    </location>
</feature>
<feature type="compositionally biased region" description="Polar residues" evidence="12">
    <location>
        <begin position="51"/>
        <end position="60"/>
    </location>
</feature>
<dbReference type="GO" id="GO:0005524">
    <property type="term" value="F:ATP binding"/>
    <property type="evidence" value="ECO:0007669"/>
    <property type="project" value="UniProtKB-KW"/>
</dbReference>
<evidence type="ECO:0000256" key="1">
    <source>
        <dbReference type="ARBA" id="ARBA00003798"/>
    </source>
</evidence>
<evidence type="ECO:0000313" key="14">
    <source>
        <dbReference type="EMBL" id="KAH7324995.1"/>
    </source>
</evidence>
<dbReference type="Pfam" id="PF16575">
    <property type="entry name" value="CLP1_P"/>
    <property type="match status" value="1"/>
</dbReference>
<evidence type="ECO:0000313" key="15">
    <source>
        <dbReference type="Proteomes" id="UP000813444"/>
    </source>
</evidence>
<dbReference type="GO" id="GO:0005730">
    <property type="term" value="C:nucleolus"/>
    <property type="evidence" value="ECO:0007669"/>
    <property type="project" value="UniProtKB-SubCell"/>
</dbReference>
<keyword evidence="9" id="KW-0418">Kinase</keyword>
<feature type="region of interest" description="Disordered" evidence="12">
    <location>
        <begin position="1"/>
        <end position="114"/>
    </location>
</feature>
<dbReference type="FunFam" id="3.40.50.300:FF:001156">
    <property type="entry name" value="Polynucleotide 5-hydroxyl-kinase grc3"/>
    <property type="match status" value="1"/>
</dbReference>
<accession>A0A8K0WW10</accession>
<evidence type="ECO:0000256" key="4">
    <source>
        <dbReference type="ARBA" id="ARBA00018706"/>
    </source>
</evidence>
<dbReference type="OrthoDB" id="4054781at2759"/>
<evidence type="ECO:0000256" key="8">
    <source>
        <dbReference type="ARBA" id="ARBA00022741"/>
    </source>
</evidence>
<dbReference type="GO" id="GO:0000448">
    <property type="term" value="P:cleavage in ITS2 between 5.8S rRNA and LSU-rRNA of tricistronic rRNA transcript (SSU-rRNA, 5.8S rRNA, LSU-rRNA)"/>
    <property type="evidence" value="ECO:0007669"/>
    <property type="project" value="TreeGrafter"/>
</dbReference>
<evidence type="ECO:0000259" key="13">
    <source>
        <dbReference type="Pfam" id="PF16575"/>
    </source>
</evidence>
<comment type="subcellular location">
    <subcellularLocation>
        <location evidence="2">Nucleus</location>
        <location evidence="2">Nucleolus</location>
    </subcellularLocation>
</comment>
<comment type="caution">
    <text evidence="14">The sequence shown here is derived from an EMBL/GenBank/DDBJ whole genome shotgun (WGS) entry which is preliminary data.</text>
</comment>
<keyword evidence="6" id="KW-0698">rRNA processing</keyword>
<dbReference type="GO" id="GO:0051731">
    <property type="term" value="F:polynucleotide 5'-hydroxyl-kinase activity"/>
    <property type="evidence" value="ECO:0007669"/>
    <property type="project" value="InterPro"/>
</dbReference>
<keyword evidence="15" id="KW-1185">Reference proteome</keyword>
<evidence type="ECO:0000256" key="9">
    <source>
        <dbReference type="ARBA" id="ARBA00022777"/>
    </source>
</evidence>
<dbReference type="Gene3D" id="3.40.50.300">
    <property type="entry name" value="P-loop containing nucleotide triphosphate hydrolases"/>
    <property type="match status" value="1"/>
</dbReference>
<dbReference type="PANTHER" id="PTHR12755">
    <property type="entry name" value="CLEAVAGE/POLYADENYLATION FACTOR IA SUBUNIT CLP1P"/>
    <property type="match status" value="1"/>
</dbReference>
<comment type="function">
    <text evidence="1">Polynucleotide 5'-kinase involved in rRNA processing.</text>
</comment>
<feature type="region of interest" description="Disordered" evidence="12">
    <location>
        <begin position="656"/>
        <end position="695"/>
    </location>
</feature>
<keyword evidence="11" id="KW-0539">Nucleus</keyword>
<keyword evidence="10" id="KW-0067">ATP-binding</keyword>
<dbReference type="SUPFAM" id="SSF52540">
    <property type="entry name" value="P-loop containing nucleoside triphosphate hydrolases"/>
    <property type="match status" value="1"/>
</dbReference>
<evidence type="ECO:0000256" key="2">
    <source>
        <dbReference type="ARBA" id="ARBA00004604"/>
    </source>
</evidence>
<keyword evidence="7" id="KW-0808">Transferase</keyword>
<feature type="domain" description="Clp1 P-loop" evidence="13">
    <location>
        <begin position="275"/>
        <end position="463"/>
    </location>
</feature>
<evidence type="ECO:0000256" key="11">
    <source>
        <dbReference type="ARBA" id="ARBA00023242"/>
    </source>
</evidence>
<evidence type="ECO:0000256" key="10">
    <source>
        <dbReference type="ARBA" id="ARBA00022840"/>
    </source>
</evidence>
<dbReference type="EMBL" id="JAGPNK010000003">
    <property type="protein sequence ID" value="KAH7324995.1"/>
    <property type="molecule type" value="Genomic_DNA"/>
</dbReference>
<evidence type="ECO:0000256" key="6">
    <source>
        <dbReference type="ARBA" id="ARBA00022552"/>
    </source>
</evidence>
<dbReference type="AlphaFoldDB" id="A0A8K0WW10"/>
<evidence type="ECO:0000256" key="12">
    <source>
        <dbReference type="SAM" id="MobiDB-lite"/>
    </source>
</evidence>
<evidence type="ECO:0000256" key="5">
    <source>
        <dbReference type="ARBA" id="ARBA00019824"/>
    </source>
</evidence>
<sequence>MSSSKRRKLESQNAPQSAVTALSALAARRRLATAAPDASSTTSPSPPETPIRSNPFSPLQSLKGKEHGALKSPQKKQLDAKASAGPASNERNSRSDTPRTPKAASSIPSGPVQYSSFRLSRHNHMAKAGGVVQLNLVDGERFMILGSFGIRVLEGETTVLGATLRPSDQTYWIHAPHCHAIPVIRTSERTILELHNDPDSRGLRQLGQLSPLYQRIWNDPVKGKRSTYKLLQTSDDAPKKCIIQNLTSPPEWNKKLSSLVASAGGSNAWVAIICGPKSSGKSTFSKLLTNRLLTNGRPSDGVILLDLDPGQPEFSPAGTVALIEVTQPNLGPPFTHPGLHDRRYRAVRCHSIASVSPASAPDLYLECAFDLIETFGRELAGRPLLVNTPGWILGTGLELLSEIITRVGPNEVIYMSEEGPADTVDVLRSVAPQAFTTLPSQQSEFTSRTAAHFRAMQAMSYFHLDVASRPDSTVRWNATPLTAIAPWGVRYSGPGSGILGILSYDYQAPPQLLAECINGMVLAAVEVGRPEALRGLLRPASAPASETRETWDEEIKSIIMRTPEGIPYIPNPNDVALDPRYSRCLGLVLVRAVDQKNKMLQVITPISHQQIQDVRRQGRHMVLVHGKFDAPTWAYTEDLYERTEQEDGTEKGIELVDEDTSEDDSDDQPELAQSTQEWTSTPWVEALRGNQKRPVGSKVWRVRRDLGRSQGE</sequence>
<dbReference type="InterPro" id="IPR027417">
    <property type="entry name" value="P-loop_NTPase"/>
</dbReference>
<name>A0A8K0WW10_9HYPO</name>
<dbReference type="InterPro" id="IPR045116">
    <property type="entry name" value="Clp1/Grc3"/>
</dbReference>
<dbReference type="InterPro" id="IPR032319">
    <property type="entry name" value="CLP1_P"/>
</dbReference>
<evidence type="ECO:0000256" key="3">
    <source>
        <dbReference type="ARBA" id="ARBA00011003"/>
    </source>
</evidence>
<dbReference type="Proteomes" id="UP000813444">
    <property type="component" value="Unassembled WGS sequence"/>
</dbReference>
<protein>
    <recommendedName>
        <fullName evidence="5">Polynucleotide 5'-hydroxyl-kinase GRC3</fullName>
    </recommendedName>
    <alternativeName>
        <fullName evidence="4">Polynucleotide 5'-hydroxyl-kinase grc3</fullName>
    </alternativeName>
</protein>
<feature type="compositionally biased region" description="Low complexity" evidence="12">
    <location>
        <begin position="17"/>
        <end position="43"/>
    </location>
</feature>
<feature type="compositionally biased region" description="Acidic residues" evidence="12">
    <location>
        <begin position="656"/>
        <end position="669"/>
    </location>
</feature>
<organism evidence="14 15">
    <name type="scientific">Stachybotrys elegans</name>
    <dbReference type="NCBI Taxonomy" id="80388"/>
    <lineage>
        <taxon>Eukaryota</taxon>
        <taxon>Fungi</taxon>
        <taxon>Dikarya</taxon>
        <taxon>Ascomycota</taxon>
        <taxon>Pezizomycotina</taxon>
        <taxon>Sordariomycetes</taxon>
        <taxon>Hypocreomycetidae</taxon>
        <taxon>Hypocreales</taxon>
        <taxon>Stachybotryaceae</taxon>
        <taxon>Stachybotrys</taxon>
    </lineage>
</organism>